<dbReference type="EnsemblMetazoa" id="G10382.7">
    <property type="protein sequence ID" value="G10382.7:cds"/>
    <property type="gene ID" value="G10382"/>
</dbReference>
<dbReference type="GO" id="GO:0005737">
    <property type="term" value="C:cytoplasm"/>
    <property type="evidence" value="ECO:0007669"/>
    <property type="project" value="TreeGrafter"/>
</dbReference>
<evidence type="ECO:0000256" key="1">
    <source>
        <dbReference type="ARBA" id="ARBA00000971"/>
    </source>
</evidence>
<evidence type="ECO:0000259" key="6">
    <source>
        <dbReference type="PROSITE" id="PS50072"/>
    </source>
</evidence>
<keyword evidence="2 5" id="KW-0732">Signal</keyword>
<dbReference type="Gene3D" id="2.40.100.10">
    <property type="entry name" value="Cyclophilin-like"/>
    <property type="match status" value="1"/>
</dbReference>
<dbReference type="GO" id="GO:0003755">
    <property type="term" value="F:peptidyl-prolyl cis-trans isomerase activity"/>
    <property type="evidence" value="ECO:0007669"/>
    <property type="project" value="UniProtKB-UniRule"/>
</dbReference>
<comment type="similarity">
    <text evidence="5">Belongs to the cyclophilin-type PPIase family.</text>
</comment>
<comment type="catalytic activity">
    <reaction evidence="1 5">
        <text>[protein]-peptidylproline (omega=180) = [protein]-peptidylproline (omega=0)</text>
        <dbReference type="Rhea" id="RHEA:16237"/>
        <dbReference type="Rhea" id="RHEA-COMP:10747"/>
        <dbReference type="Rhea" id="RHEA-COMP:10748"/>
        <dbReference type="ChEBI" id="CHEBI:83833"/>
        <dbReference type="ChEBI" id="CHEBI:83834"/>
        <dbReference type="EC" id="5.2.1.8"/>
    </reaction>
</comment>
<proteinExistence type="inferred from homology"/>
<dbReference type="PANTHER" id="PTHR11071:SF561">
    <property type="entry name" value="PEPTIDYL-PROLYL CIS-TRANS ISOMERASE D-RELATED"/>
    <property type="match status" value="1"/>
</dbReference>
<comment type="function">
    <text evidence="5">PPIases accelerate the folding of proteins. It catalyzes the cis-trans isomerization of proline imidic peptide bonds in oligopeptides.</text>
</comment>
<dbReference type="PROSITE" id="PS50072">
    <property type="entry name" value="CSA_PPIASE_2"/>
    <property type="match status" value="1"/>
</dbReference>
<dbReference type="OMA" id="GMDIFRK"/>
<dbReference type="PROSITE" id="PS00170">
    <property type="entry name" value="CSA_PPIASE_1"/>
    <property type="match status" value="1"/>
</dbReference>
<dbReference type="EnsemblMetazoa" id="G10382.12">
    <property type="protein sequence ID" value="G10382.12:cds"/>
    <property type="gene ID" value="G10382"/>
</dbReference>
<dbReference type="EnsemblMetazoa" id="G10382.9">
    <property type="protein sequence ID" value="G10382.9:cds"/>
    <property type="gene ID" value="G10382"/>
</dbReference>
<keyword evidence="3 5" id="KW-0697">Rotamase</keyword>
<dbReference type="PIRSF" id="PIRSF001467">
    <property type="entry name" value="Peptidylpro_ismrse"/>
    <property type="match status" value="1"/>
</dbReference>
<evidence type="ECO:0000256" key="5">
    <source>
        <dbReference type="RuleBase" id="RU363019"/>
    </source>
</evidence>
<keyword evidence="8" id="KW-1185">Reference proteome</keyword>
<dbReference type="EnsemblMetazoa" id="G10382.8">
    <property type="protein sequence ID" value="G10382.8:cds"/>
    <property type="gene ID" value="G10382"/>
</dbReference>
<feature type="signal peptide" evidence="5">
    <location>
        <begin position="1"/>
        <end position="20"/>
    </location>
</feature>
<dbReference type="PANTHER" id="PTHR11071">
    <property type="entry name" value="PEPTIDYL-PROLYL CIS-TRANS ISOMERASE"/>
    <property type="match status" value="1"/>
</dbReference>
<evidence type="ECO:0000256" key="4">
    <source>
        <dbReference type="ARBA" id="ARBA00023235"/>
    </source>
</evidence>
<evidence type="ECO:0000256" key="3">
    <source>
        <dbReference type="ARBA" id="ARBA00023110"/>
    </source>
</evidence>
<dbReference type="Pfam" id="PF00160">
    <property type="entry name" value="Pro_isomerase"/>
    <property type="match status" value="1"/>
</dbReference>
<dbReference type="EC" id="5.2.1.8" evidence="5"/>
<evidence type="ECO:0000256" key="2">
    <source>
        <dbReference type="ARBA" id="ARBA00022729"/>
    </source>
</evidence>
<feature type="chain" id="PRO_5042310989" description="Peptidyl-prolyl cis-trans isomerase" evidence="5">
    <location>
        <begin position="21"/>
        <end position="216"/>
    </location>
</feature>
<sequence length="216" mass="23888">MAWEGTQLVLLVVCLAVVCSNDTGSDNVGPMVTDKVYFDIKMGDEEIGRMVIGLFGDVVPKTVLNFKTLAEGTVVRDGKRLTYEGVRFHRIIRDFIVQGGDITQGNGYGGRSIFETARFPDENFHLDHYGAGWVNMAHHGKDTNSSQFAIFAVPAPWLDGKHVVFGKVLAGMDIFRKMEKTPTDSNDRPLTEIIVARCGSLPVDKPFRVDLKPSPE</sequence>
<dbReference type="InterPro" id="IPR020892">
    <property type="entry name" value="Cyclophilin-type_PPIase_CS"/>
</dbReference>
<dbReference type="Proteomes" id="UP000005408">
    <property type="component" value="Unassembled WGS sequence"/>
</dbReference>
<reference evidence="7" key="1">
    <citation type="submission" date="2022-08" db="UniProtKB">
        <authorList>
            <consortium name="EnsemblMetazoa"/>
        </authorList>
    </citation>
    <scope>IDENTIFICATION</scope>
    <source>
        <strain evidence="7">05x7-T-G4-1.051#20</strain>
    </source>
</reference>
<evidence type="ECO:0000313" key="8">
    <source>
        <dbReference type="Proteomes" id="UP000005408"/>
    </source>
</evidence>
<dbReference type="GO" id="GO:0006457">
    <property type="term" value="P:protein folding"/>
    <property type="evidence" value="ECO:0007669"/>
    <property type="project" value="InterPro"/>
</dbReference>
<feature type="domain" description="PPIase cyclophilin-type" evidence="6">
    <location>
        <begin position="37"/>
        <end position="200"/>
    </location>
</feature>
<dbReference type="GO" id="GO:0016018">
    <property type="term" value="F:cyclosporin A binding"/>
    <property type="evidence" value="ECO:0007669"/>
    <property type="project" value="TreeGrafter"/>
</dbReference>
<dbReference type="SUPFAM" id="SSF50891">
    <property type="entry name" value="Cyclophilin-like"/>
    <property type="match status" value="1"/>
</dbReference>
<name>A0A8W8HNS5_MAGGI</name>
<dbReference type="InterPro" id="IPR024936">
    <property type="entry name" value="Cyclophilin-type_PPIase"/>
</dbReference>
<dbReference type="EnsemblMetazoa" id="G10382.11">
    <property type="protein sequence ID" value="G10382.11:cds"/>
    <property type="gene ID" value="G10382"/>
</dbReference>
<dbReference type="EnsemblMetazoa" id="G10382.10">
    <property type="protein sequence ID" value="G10382.10:cds"/>
    <property type="gene ID" value="G10382"/>
</dbReference>
<dbReference type="AlphaFoldDB" id="A0A8W8HNS5"/>
<keyword evidence="4 5" id="KW-0413">Isomerase</keyword>
<dbReference type="InterPro" id="IPR002130">
    <property type="entry name" value="Cyclophilin-type_PPIase_dom"/>
</dbReference>
<organism evidence="7 8">
    <name type="scientific">Magallana gigas</name>
    <name type="common">Pacific oyster</name>
    <name type="synonym">Crassostrea gigas</name>
    <dbReference type="NCBI Taxonomy" id="29159"/>
    <lineage>
        <taxon>Eukaryota</taxon>
        <taxon>Metazoa</taxon>
        <taxon>Spiralia</taxon>
        <taxon>Lophotrochozoa</taxon>
        <taxon>Mollusca</taxon>
        <taxon>Bivalvia</taxon>
        <taxon>Autobranchia</taxon>
        <taxon>Pteriomorphia</taxon>
        <taxon>Ostreida</taxon>
        <taxon>Ostreoidea</taxon>
        <taxon>Ostreidae</taxon>
        <taxon>Magallana</taxon>
    </lineage>
</organism>
<protein>
    <recommendedName>
        <fullName evidence="5">Peptidyl-prolyl cis-trans isomerase</fullName>
        <shortName evidence="5">PPIase</shortName>
        <ecNumber evidence="5">5.2.1.8</ecNumber>
    </recommendedName>
</protein>
<accession>A0A8W8HNS5</accession>
<dbReference type="EnsemblMetazoa" id="G10382.14">
    <property type="protein sequence ID" value="G10382.14:cds"/>
    <property type="gene ID" value="G10382"/>
</dbReference>
<dbReference type="FunFam" id="2.40.100.10:FF:000001">
    <property type="entry name" value="Peptidyl-prolyl cis-trans isomerase"/>
    <property type="match status" value="1"/>
</dbReference>
<evidence type="ECO:0000313" key="7">
    <source>
        <dbReference type="EnsemblMetazoa" id="G10382.12:cds"/>
    </source>
</evidence>
<dbReference type="OrthoDB" id="10064525at2759"/>
<dbReference type="PRINTS" id="PR00153">
    <property type="entry name" value="CSAPPISMRASE"/>
</dbReference>
<dbReference type="InterPro" id="IPR029000">
    <property type="entry name" value="Cyclophilin-like_dom_sf"/>
</dbReference>